<organism evidence="2 3">
    <name type="scientific">Phanerochaete sordida</name>
    <dbReference type="NCBI Taxonomy" id="48140"/>
    <lineage>
        <taxon>Eukaryota</taxon>
        <taxon>Fungi</taxon>
        <taxon>Dikarya</taxon>
        <taxon>Basidiomycota</taxon>
        <taxon>Agaricomycotina</taxon>
        <taxon>Agaricomycetes</taxon>
        <taxon>Polyporales</taxon>
        <taxon>Phanerochaetaceae</taxon>
        <taxon>Phanerochaete</taxon>
    </lineage>
</organism>
<proteinExistence type="predicted"/>
<dbReference type="AlphaFoldDB" id="A0A9P3LGH5"/>
<feature type="region of interest" description="Disordered" evidence="1">
    <location>
        <begin position="37"/>
        <end position="65"/>
    </location>
</feature>
<name>A0A9P3LGH5_9APHY</name>
<feature type="compositionally biased region" description="Polar residues" evidence="1">
    <location>
        <begin position="46"/>
        <end position="58"/>
    </location>
</feature>
<reference evidence="2 3" key="1">
    <citation type="submission" date="2021-08" db="EMBL/GenBank/DDBJ databases">
        <title>Draft Genome Sequence of Phanerochaete sordida strain YK-624.</title>
        <authorList>
            <person name="Mori T."/>
            <person name="Dohra H."/>
            <person name="Suzuki T."/>
            <person name="Kawagishi H."/>
            <person name="Hirai H."/>
        </authorList>
    </citation>
    <scope>NUCLEOTIDE SEQUENCE [LARGE SCALE GENOMIC DNA]</scope>
    <source>
        <strain evidence="2 3">YK-624</strain>
    </source>
</reference>
<protein>
    <submittedName>
        <fullName evidence="2">Uncharacterized protein</fullName>
    </submittedName>
</protein>
<comment type="caution">
    <text evidence="2">The sequence shown here is derived from an EMBL/GenBank/DDBJ whole genome shotgun (WGS) entry which is preliminary data.</text>
</comment>
<dbReference type="EMBL" id="BPQB01000041">
    <property type="protein sequence ID" value="GJE94571.1"/>
    <property type="molecule type" value="Genomic_DNA"/>
</dbReference>
<accession>A0A9P3LGH5</accession>
<dbReference type="Proteomes" id="UP000703269">
    <property type="component" value="Unassembled WGS sequence"/>
</dbReference>
<evidence type="ECO:0000313" key="3">
    <source>
        <dbReference type="Proteomes" id="UP000703269"/>
    </source>
</evidence>
<evidence type="ECO:0000313" key="2">
    <source>
        <dbReference type="EMBL" id="GJE94571.1"/>
    </source>
</evidence>
<gene>
    <name evidence="2" type="ORF">PsYK624_107410</name>
</gene>
<keyword evidence="3" id="KW-1185">Reference proteome</keyword>
<evidence type="ECO:0000256" key="1">
    <source>
        <dbReference type="SAM" id="MobiDB-lite"/>
    </source>
</evidence>
<sequence length="91" mass="9755">MHASAQLLRSASFAHCRCHTARKGTLVVRAHARKHCRNAGPRTASHAGQSRRTANSARTQEDAPTSPGLLCAVCCNGPRVASWFSHRPIAA</sequence>